<reference evidence="2" key="1">
    <citation type="submission" date="2016-10" db="EMBL/GenBank/DDBJ databases">
        <authorList>
            <person name="Varghese N."/>
            <person name="Submissions S."/>
        </authorList>
    </citation>
    <scope>NUCLEOTIDE SEQUENCE [LARGE SCALE GENOMIC DNA]</scope>
    <source>
        <strain evidence="2">DSM 26348</strain>
    </source>
</reference>
<accession>A0A1I3HU98</accession>
<organism evidence="1 2">
    <name type="scientific">Planctomicrobium piriforme</name>
    <dbReference type="NCBI Taxonomy" id="1576369"/>
    <lineage>
        <taxon>Bacteria</taxon>
        <taxon>Pseudomonadati</taxon>
        <taxon>Planctomycetota</taxon>
        <taxon>Planctomycetia</taxon>
        <taxon>Planctomycetales</taxon>
        <taxon>Planctomycetaceae</taxon>
        <taxon>Planctomicrobium</taxon>
    </lineage>
</organism>
<dbReference type="GO" id="GO:0022900">
    <property type="term" value="P:electron transport chain"/>
    <property type="evidence" value="ECO:0007669"/>
    <property type="project" value="InterPro"/>
</dbReference>
<dbReference type="GO" id="GO:0020037">
    <property type="term" value="F:heme binding"/>
    <property type="evidence" value="ECO:0007669"/>
    <property type="project" value="InterPro"/>
</dbReference>
<dbReference type="Pfam" id="PF01322">
    <property type="entry name" value="Cytochrom_C_2"/>
    <property type="match status" value="1"/>
</dbReference>
<dbReference type="InterPro" id="IPR002321">
    <property type="entry name" value="Cyt_c_II"/>
</dbReference>
<gene>
    <name evidence="1" type="ORF">SAMN05421753_108191</name>
</gene>
<dbReference type="GO" id="GO:0005506">
    <property type="term" value="F:iron ion binding"/>
    <property type="evidence" value="ECO:0007669"/>
    <property type="project" value="InterPro"/>
</dbReference>
<dbReference type="GO" id="GO:0009055">
    <property type="term" value="F:electron transfer activity"/>
    <property type="evidence" value="ECO:0007669"/>
    <property type="project" value="InterPro"/>
</dbReference>
<dbReference type="Gene3D" id="1.20.120.10">
    <property type="entry name" value="Cytochrome c/b562"/>
    <property type="match status" value="1"/>
</dbReference>
<dbReference type="RefSeq" id="WP_092050517.1">
    <property type="nucleotide sequence ID" value="NZ_FOQD01000008.1"/>
</dbReference>
<dbReference type="Proteomes" id="UP000199518">
    <property type="component" value="Unassembled WGS sequence"/>
</dbReference>
<keyword evidence="2" id="KW-1185">Reference proteome</keyword>
<dbReference type="EMBL" id="FOQD01000008">
    <property type="protein sequence ID" value="SFI39127.1"/>
    <property type="molecule type" value="Genomic_DNA"/>
</dbReference>
<dbReference type="PROSITE" id="PS51009">
    <property type="entry name" value="CYTCII"/>
    <property type="match status" value="1"/>
</dbReference>
<name>A0A1I3HU98_9PLAN</name>
<dbReference type="OrthoDB" id="211711at2"/>
<evidence type="ECO:0000313" key="2">
    <source>
        <dbReference type="Proteomes" id="UP000199518"/>
    </source>
</evidence>
<evidence type="ECO:0000313" key="1">
    <source>
        <dbReference type="EMBL" id="SFI39127.1"/>
    </source>
</evidence>
<dbReference type="SUPFAM" id="SSF47175">
    <property type="entry name" value="Cytochromes"/>
    <property type="match status" value="1"/>
</dbReference>
<dbReference type="STRING" id="1576369.SAMN05421753_108191"/>
<dbReference type="AlphaFoldDB" id="A0A1I3HU98"/>
<sequence>MRCNDDLASGGSDCRLKTTGRTRLTLCLIGLATGSFAVPAFAQSPVPIESIASIEELTLEVNEQVARLEKGLAMEANYADQKSKGIAQSFGLLACVGQGLAEHANSKDSKINGPALRDAALKFTAKTSTYADAQAALEGVKQVVAGNVTGEHAQLHPWNKLIRMHPMMEEFNGRSSEILKVLKKPRGKPEEISPAVAWGLLSIAMKVDTHEVKNPEDLPKWNAWSDEFRDSTIKLAEAIRAKDKDAGRAAFDKASETCDACHEVFHKE</sequence>
<protein>
    <submittedName>
        <fullName evidence="1">Cytochrome C</fullName>
    </submittedName>
</protein>
<proteinExistence type="predicted"/>
<dbReference type="InterPro" id="IPR010980">
    <property type="entry name" value="Cyt_c/b562"/>
</dbReference>